<dbReference type="SUPFAM" id="SSF56112">
    <property type="entry name" value="Protein kinase-like (PK-like)"/>
    <property type="match status" value="1"/>
</dbReference>
<name>A0A8H6I225_9AGAR</name>
<keyword evidence="4" id="KW-1185">Reference proteome</keyword>
<dbReference type="GO" id="GO:0005524">
    <property type="term" value="F:ATP binding"/>
    <property type="evidence" value="ECO:0007669"/>
    <property type="project" value="InterPro"/>
</dbReference>
<reference evidence="3 4" key="1">
    <citation type="submission" date="2020-07" db="EMBL/GenBank/DDBJ databases">
        <title>Comparative genomics of pyrophilous fungi reveals a link between fire events and developmental genes.</title>
        <authorList>
            <consortium name="DOE Joint Genome Institute"/>
            <person name="Steindorff A.S."/>
            <person name="Carver A."/>
            <person name="Calhoun S."/>
            <person name="Stillman K."/>
            <person name="Liu H."/>
            <person name="Lipzen A."/>
            <person name="Pangilinan J."/>
            <person name="Labutti K."/>
            <person name="Bruns T.D."/>
            <person name="Grigoriev I.V."/>
        </authorList>
    </citation>
    <scope>NUCLEOTIDE SEQUENCE [LARGE SCALE GENOMIC DNA]</scope>
    <source>
        <strain evidence="3 4">CBS 144469</strain>
    </source>
</reference>
<feature type="compositionally biased region" description="Polar residues" evidence="1">
    <location>
        <begin position="244"/>
        <end position="253"/>
    </location>
</feature>
<comment type="caution">
    <text evidence="3">The sequence shown here is derived from an EMBL/GenBank/DDBJ whole genome shotgun (WGS) entry which is preliminary data.</text>
</comment>
<dbReference type="PROSITE" id="PS50011">
    <property type="entry name" value="PROTEIN_KINASE_DOM"/>
    <property type="match status" value="1"/>
</dbReference>
<protein>
    <recommendedName>
        <fullName evidence="2">Protein kinase domain-containing protein</fullName>
    </recommendedName>
</protein>
<evidence type="ECO:0000256" key="1">
    <source>
        <dbReference type="SAM" id="MobiDB-lite"/>
    </source>
</evidence>
<organism evidence="3 4">
    <name type="scientific">Ephemerocybe angulata</name>
    <dbReference type="NCBI Taxonomy" id="980116"/>
    <lineage>
        <taxon>Eukaryota</taxon>
        <taxon>Fungi</taxon>
        <taxon>Dikarya</taxon>
        <taxon>Basidiomycota</taxon>
        <taxon>Agaricomycotina</taxon>
        <taxon>Agaricomycetes</taxon>
        <taxon>Agaricomycetidae</taxon>
        <taxon>Agaricales</taxon>
        <taxon>Agaricineae</taxon>
        <taxon>Psathyrellaceae</taxon>
        <taxon>Ephemerocybe</taxon>
    </lineage>
</organism>
<dbReference type="Proteomes" id="UP000521943">
    <property type="component" value="Unassembled WGS sequence"/>
</dbReference>
<dbReference type="Gene3D" id="1.10.510.10">
    <property type="entry name" value="Transferase(Phosphotransferase) domain 1"/>
    <property type="match status" value="1"/>
</dbReference>
<dbReference type="GO" id="GO:0004672">
    <property type="term" value="F:protein kinase activity"/>
    <property type="evidence" value="ECO:0007669"/>
    <property type="project" value="InterPro"/>
</dbReference>
<dbReference type="Pfam" id="PF17667">
    <property type="entry name" value="Pkinase_fungal"/>
    <property type="match status" value="1"/>
</dbReference>
<dbReference type="InterPro" id="IPR000719">
    <property type="entry name" value="Prot_kinase_dom"/>
</dbReference>
<dbReference type="AlphaFoldDB" id="A0A8H6I225"/>
<gene>
    <name evidence="3" type="ORF">DFP72DRAFT_1065672</name>
</gene>
<feature type="region of interest" description="Disordered" evidence="1">
    <location>
        <begin position="234"/>
        <end position="260"/>
    </location>
</feature>
<dbReference type="OrthoDB" id="5569250at2759"/>
<sequence length="768" mass="87621">MGDARALAEDSKLVQSTPFDAMLKALIMLKRNREDVDENQPLLHDDELESFGEVQLEELLIQSVEFCNDESRSAKLRARLQEVLQMDNESDRYQPLAIGLNSTLLDFKTRLVGKLLPCIPEDATLYIASQLNNFQSSPLHEAELNKDLQCPGVYEAAWKHHLNALPEDSRDQCASLERVAEQLEERLQRPAEGGARHIGDWSDVTHCVEVRRTQAPTSIGEQFKKIYSLSTIRRPVAQRDQKTSDSPTPSASHTLKRTSEDSLDFLPDSKRVKVCDESLSTRSSTSDLPAWEGHDRAHSMQCALYGTNMLNSRWNGTHAIVSLLEDHWLTLHWYDPQGCIATDPIDIVEQLPLLVAMVVLFQRFRGPMRGVAPIELKCRIGEHEVPYAIPATTRPRWGMTGKRVVATIPLPVAPPPDRPPCSVDITNYFFKWSWRKEDSQSEAEVVDLAKERARRYLPKEFTADLTNHLPKFEHAEDFPLLSTSLIRKYAGIKTPLGHPRVPTLTLSKKLLSVKVVVDPQTLRVFIWDILRCVTLLWRIGIAHGDISLENIMVMKEESGNAYLVLSDFDHAAIMTPGAKTPEKKGFETTGTRPFMAMELLKRGAFGEPVKHSCCHDLESAIWCLPWLCNPIAQWNASSFIDAYRAKLDWLDNPPKENGIETASLILWKASHRTLSDWYPVKRPQYSEKLPPQRFSRKDLRRRRPPSPEEQQKQQQRASSPVSEQSEQHCFDVIEKYFPRGEEYMSWDWIHFEVKPEDVQLEDLTTGVD</sequence>
<evidence type="ECO:0000259" key="2">
    <source>
        <dbReference type="PROSITE" id="PS50011"/>
    </source>
</evidence>
<dbReference type="InterPro" id="IPR011009">
    <property type="entry name" value="Kinase-like_dom_sf"/>
</dbReference>
<feature type="region of interest" description="Disordered" evidence="1">
    <location>
        <begin position="693"/>
        <end position="726"/>
    </location>
</feature>
<proteinExistence type="predicted"/>
<accession>A0A8H6I225</accession>
<feature type="domain" description="Protein kinase" evidence="2">
    <location>
        <begin position="374"/>
        <end position="695"/>
    </location>
</feature>
<dbReference type="EMBL" id="JACGCI010000022">
    <property type="protein sequence ID" value="KAF6757360.1"/>
    <property type="molecule type" value="Genomic_DNA"/>
</dbReference>
<evidence type="ECO:0000313" key="3">
    <source>
        <dbReference type="EMBL" id="KAF6757360.1"/>
    </source>
</evidence>
<evidence type="ECO:0000313" key="4">
    <source>
        <dbReference type="Proteomes" id="UP000521943"/>
    </source>
</evidence>
<dbReference type="InterPro" id="IPR040976">
    <property type="entry name" value="Pkinase_fungal"/>
</dbReference>